<evidence type="ECO:0000256" key="4">
    <source>
        <dbReference type="ARBA" id="ARBA00022670"/>
    </source>
</evidence>
<keyword evidence="7" id="KW-0378">Hydrolase</keyword>
<keyword evidence="11" id="KW-0511">Multifunctional enzyme</keyword>
<comment type="catalytic activity">
    <reaction evidence="14">
        <text>[GlcNAc-(1-&gt;4)-Mur2Ac(oyl-L-Ala-gamma-D-Glu-L-Lys-D-Ala-D-Ala)](n)-di-trans,octa-cis-undecaprenyl diphosphate + beta-D-GlcNAc-(1-&gt;4)-Mur2Ac(oyl-L-Ala-gamma-D-Glu-L-Lys-D-Ala-D-Ala)-di-trans,octa-cis-undecaprenyl diphosphate = [GlcNAc-(1-&gt;4)-Mur2Ac(oyl-L-Ala-gamma-D-Glu-L-Lys-D-Ala-D-Ala)](n+1)-di-trans,octa-cis-undecaprenyl diphosphate + di-trans,octa-cis-undecaprenyl diphosphate + H(+)</text>
        <dbReference type="Rhea" id="RHEA:23708"/>
        <dbReference type="Rhea" id="RHEA-COMP:9602"/>
        <dbReference type="Rhea" id="RHEA-COMP:9603"/>
        <dbReference type="ChEBI" id="CHEBI:15378"/>
        <dbReference type="ChEBI" id="CHEBI:58405"/>
        <dbReference type="ChEBI" id="CHEBI:60033"/>
        <dbReference type="ChEBI" id="CHEBI:78435"/>
        <dbReference type="EC" id="2.4.99.28"/>
    </reaction>
</comment>
<dbReference type="EC" id="2.4.-.-" evidence="17"/>
<feature type="domain" description="Glycosyl transferase family 51" evidence="16">
    <location>
        <begin position="61"/>
        <end position="236"/>
    </location>
</feature>
<dbReference type="InterPro" id="IPR001460">
    <property type="entry name" value="PCN-bd_Tpept"/>
</dbReference>
<dbReference type="InterPro" id="IPR012338">
    <property type="entry name" value="Beta-lactam/transpept-like"/>
</dbReference>
<keyword evidence="3" id="KW-0121">Carboxypeptidase</keyword>
<comment type="subcellular location">
    <subcellularLocation>
        <location evidence="1">Cell membrane</location>
    </subcellularLocation>
</comment>
<accession>A0ABV6NLR5</accession>
<evidence type="ECO:0000256" key="13">
    <source>
        <dbReference type="ARBA" id="ARBA00034000"/>
    </source>
</evidence>
<keyword evidence="5 17" id="KW-0328">Glycosyltransferase</keyword>
<evidence type="ECO:0000256" key="6">
    <source>
        <dbReference type="ARBA" id="ARBA00022679"/>
    </source>
</evidence>
<protein>
    <submittedName>
        <fullName evidence="17">Transglycosylase domain-containing protein</fullName>
        <ecNumber evidence="17">2.4.-.-</ecNumber>
    </submittedName>
</protein>
<dbReference type="RefSeq" id="WP_273843624.1">
    <property type="nucleotide sequence ID" value="NZ_JAQQWT010000007.1"/>
</dbReference>
<dbReference type="InterPro" id="IPR036950">
    <property type="entry name" value="PBP_transglycosylase"/>
</dbReference>
<organism evidence="17 18">
    <name type="scientific">Halalkalibacter alkalisediminis</name>
    <dbReference type="NCBI Taxonomy" id="935616"/>
    <lineage>
        <taxon>Bacteria</taxon>
        <taxon>Bacillati</taxon>
        <taxon>Bacillota</taxon>
        <taxon>Bacilli</taxon>
        <taxon>Bacillales</taxon>
        <taxon>Bacillaceae</taxon>
        <taxon>Halalkalibacter</taxon>
    </lineage>
</organism>
<feature type="domain" description="Penicillin-binding protein transpeptidase" evidence="15">
    <location>
        <begin position="349"/>
        <end position="590"/>
    </location>
</feature>
<sequence>MLKSSTGWILIGLIFIAFTFLLVEVTAEVKEVKTLSDVLQDHVDLNDISLSSNSFMTDRNGDVISEIYRDTNRVYLNYDEIPALVIDAFIATEDQRFFEHKGYDAIAIARAIMANAKQEGIEEGGSTMTQQLVRNLFLSHDQTYNRKMSEILYAHELEKTYSKQDIIELYINTVYFSNGVYGIEAASRYYFNKPSERLTLAEAAFLSAVPNNPSHYDPIMNSDRTKLRQEWVLKKMLEASYVTEDQYEQALTDSITLNVRTKVDNHPDYVTYIHQELIDLVAEREGYDLKLRQAETDEAKQKIEQSLQQHVQQLLVQGIQIETALDPFMQSLAIKSIHRQVPQSDVQAAAVVIDHQNHELIALTGGKEYKKFDLNRGYQMYRQPASAIKPLLVYAPYFEELNIPLQSTINADRVCIKEKNGKEYCPNNYGGGQYGMVPLMTALKHSYNTPAVRILDRVGVDTAFTYLDKFSFSKVDSGDHLLASALGGFTHGVSPIELTRAYTTFAQNGSYRPAYGIRQVTAKDGTILYSWEEKKVEVWSNTTNDKMRKLLAEVMESGTATRAQVSAPYSGGKTGTSSDYIDLWFVGLTDQYTTGVWVGKDTWSSIAHISSKAPHLEIWKELMK</sequence>
<keyword evidence="18" id="KW-1185">Reference proteome</keyword>
<keyword evidence="2" id="KW-1003">Cell membrane</keyword>
<evidence type="ECO:0000256" key="5">
    <source>
        <dbReference type="ARBA" id="ARBA00022676"/>
    </source>
</evidence>
<dbReference type="Proteomes" id="UP001589833">
    <property type="component" value="Unassembled WGS sequence"/>
</dbReference>
<dbReference type="SUPFAM" id="SSF56601">
    <property type="entry name" value="beta-lactamase/transpeptidase-like"/>
    <property type="match status" value="1"/>
</dbReference>
<gene>
    <name evidence="17" type="ORF">ACFFH4_22770</name>
</gene>
<comment type="catalytic activity">
    <reaction evidence="13">
        <text>Preferential cleavage: (Ac)2-L-Lys-D-Ala-|-D-Ala. Also transpeptidation of peptidyl-alanyl moieties that are N-acyl substituents of D-alanine.</text>
        <dbReference type="EC" id="3.4.16.4"/>
    </reaction>
</comment>
<evidence type="ECO:0000259" key="16">
    <source>
        <dbReference type="Pfam" id="PF00912"/>
    </source>
</evidence>
<evidence type="ECO:0000313" key="18">
    <source>
        <dbReference type="Proteomes" id="UP001589833"/>
    </source>
</evidence>
<dbReference type="Pfam" id="PF00905">
    <property type="entry name" value="Transpeptidase"/>
    <property type="match status" value="1"/>
</dbReference>
<dbReference type="EMBL" id="JBHLTR010000082">
    <property type="protein sequence ID" value="MFC0561710.1"/>
    <property type="molecule type" value="Genomic_DNA"/>
</dbReference>
<reference evidence="17 18" key="1">
    <citation type="submission" date="2024-09" db="EMBL/GenBank/DDBJ databases">
        <authorList>
            <person name="Sun Q."/>
            <person name="Mori K."/>
        </authorList>
    </citation>
    <scope>NUCLEOTIDE SEQUENCE [LARGE SCALE GENOMIC DNA]</scope>
    <source>
        <strain evidence="17 18">NCAIM B.02301</strain>
    </source>
</reference>
<proteinExistence type="predicted"/>
<evidence type="ECO:0000259" key="15">
    <source>
        <dbReference type="Pfam" id="PF00905"/>
    </source>
</evidence>
<dbReference type="SUPFAM" id="SSF53955">
    <property type="entry name" value="Lysozyme-like"/>
    <property type="match status" value="1"/>
</dbReference>
<evidence type="ECO:0000256" key="2">
    <source>
        <dbReference type="ARBA" id="ARBA00022475"/>
    </source>
</evidence>
<keyword evidence="8" id="KW-0133">Cell shape</keyword>
<evidence type="ECO:0000313" key="17">
    <source>
        <dbReference type="EMBL" id="MFC0561710.1"/>
    </source>
</evidence>
<evidence type="ECO:0000256" key="3">
    <source>
        <dbReference type="ARBA" id="ARBA00022645"/>
    </source>
</evidence>
<evidence type="ECO:0000256" key="10">
    <source>
        <dbReference type="ARBA" id="ARBA00023136"/>
    </source>
</evidence>
<keyword evidence="6 17" id="KW-0808">Transferase</keyword>
<evidence type="ECO:0000256" key="1">
    <source>
        <dbReference type="ARBA" id="ARBA00004236"/>
    </source>
</evidence>
<dbReference type="Pfam" id="PF00912">
    <property type="entry name" value="Transgly"/>
    <property type="match status" value="1"/>
</dbReference>
<keyword evidence="4" id="KW-0645">Protease</keyword>
<comment type="caution">
    <text evidence="17">The sequence shown here is derived from an EMBL/GenBank/DDBJ whole genome shotgun (WGS) entry which is preliminary data.</text>
</comment>
<evidence type="ECO:0000256" key="9">
    <source>
        <dbReference type="ARBA" id="ARBA00022984"/>
    </source>
</evidence>
<keyword evidence="12" id="KW-0961">Cell wall biogenesis/degradation</keyword>
<dbReference type="Gene3D" id="3.40.710.10">
    <property type="entry name" value="DD-peptidase/beta-lactamase superfamily"/>
    <property type="match status" value="1"/>
</dbReference>
<dbReference type="InterPro" id="IPR050396">
    <property type="entry name" value="Glycosyltr_51/Transpeptidase"/>
</dbReference>
<dbReference type="PANTHER" id="PTHR32282">
    <property type="entry name" value="BINDING PROTEIN TRANSPEPTIDASE, PUTATIVE-RELATED"/>
    <property type="match status" value="1"/>
</dbReference>
<evidence type="ECO:0000256" key="11">
    <source>
        <dbReference type="ARBA" id="ARBA00023268"/>
    </source>
</evidence>
<dbReference type="PANTHER" id="PTHR32282:SF11">
    <property type="entry name" value="PENICILLIN-BINDING PROTEIN 1B"/>
    <property type="match status" value="1"/>
</dbReference>
<dbReference type="GO" id="GO:0016757">
    <property type="term" value="F:glycosyltransferase activity"/>
    <property type="evidence" value="ECO:0007669"/>
    <property type="project" value="UniProtKB-KW"/>
</dbReference>
<dbReference type="Gene3D" id="1.10.3810.10">
    <property type="entry name" value="Biosynthetic peptidoglycan transglycosylase-like"/>
    <property type="match status" value="1"/>
</dbReference>
<evidence type="ECO:0000256" key="8">
    <source>
        <dbReference type="ARBA" id="ARBA00022960"/>
    </source>
</evidence>
<evidence type="ECO:0000256" key="14">
    <source>
        <dbReference type="ARBA" id="ARBA00049902"/>
    </source>
</evidence>
<keyword evidence="9" id="KW-0573">Peptidoglycan synthesis</keyword>
<evidence type="ECO:0000256" key="7">
    <source>
        <dbReference type="ARBA" id="ARBA00022801"/>
    </source>
</evidence>
<dbReference type="InterPro" id="IPR001264">
    <property type="entry name" value="Glyco_trans_51"/>
</dbReference>
<evidence type="ECO:0000256" key="12">
    <source>
        <dbReference type="ARBA" id="ARBA00023316"/>
    </source>
</evidence>
<dbReference type="InterPro" id="IPR023346">
    <property type="entry name" value="Lysozyme-like_dom_sf"/>
</dbReference>
<keyword evidence="10" id="KW-0472">Membrane</keyword>
<name>A0ABV6NLR5_9BACI</name>